<keyword evidence="2" id="KW-1185">Reference proteome</keyword>
<feature type="non-terminal residue" evidence="1">
    <location>
        <position position="1"/>
    </location>
</feature>
<reference evidence="1 2" key="1">
    <citation type="submission" date="2018-10" db="EMBL/GenBank/DDBJ databases">
        <authorList>
            <person name="Ekblom R."/>
            <person name="Jareborg N."/>
        </authorList>
    </citation>
    <scope>NUCLEOTIDE SEQUENCE [LARGE SCALE GENOMIC DNA]</scope>
    <source>
        <tissue evidence="1">Muscle</tissue>
    </source>
</reference>
<evidence type="ECO:0000313" key="2">
    <source>
        <dbReference type="Proteomes" id="UP000269945"/>
    </source>
</evidence>
<evidence type="ECO:0000313" key="1">
    <source>
        <dbReference type="EMBL" id="VCW69596.1"/>
    </source>
</evidence>
<dbReference type="EMBL" id="CYRY02005151">
    <property type="protein sequence ID" value="VCW69596.1"/>
    <property type="molecule type" value="Genomic_DNA"/>
</dbReference>
<gene>
    <name evidence="1" type="ORF">BN2614_LOCUS1</name>
</gene>
<feature type="non-terminal residue" evidence="1">
    <location>
        <position position="57"/>
    </location>
</feature>
<accession>A0A9X9LJJ0</accession>
<proteinExistence type="predicted"/>
<name>A0A9X9LJJ0_GULGU</name>
<dbReference type="AlphaFoldDB" id="A0A9X9LJJ0"/>
<sequence>GVPGRAAPAGLGQLATAPAVQQVRADGLPAGQQRLGLSAQPLLPAQRAGQHLHARIV</sequence>
<organism evidence="1 2">
    <name type="scientific">Gulo gulo</name>
    <name type="common">Wolverine</name>
    <name type="synonym">Gluton</name>
    <dbReference type="NCBI Taxonomy" id="48420"/>
    <lineage>
        <taxon>Eukaryota</taxon>
        <taxon>Metazoa</taxon>
        <taxon>Chordata</taxon>
        <taxon>Craniata</taxon>
        <taxon>Vertebrata</taxon>
        <taxon>Euteleostomi</taxon>
        <taxon>Mammalia</taxon>
        <taxon>Eutheria</taxon>
        <taxon>Laurasiatheria</taxon>
        <taxon>Carnivora</taxon>
        <taxon>Caniformia</taxon>
        <taxon>Musteloidea</taxon>
        <taxon>Mustelidae</taxon>
        <taxon>Guloninae</taxon>
        <taxon>Gulo</taxon>
    </lineage>
</organism>
<protein>
    <submittedName>
        <fullName evidence="1">Uncharacterized protein</fullName>
    </submittedName>
</protein>
<comment type="caution">
    <text evidence="1">The sequence shown here is derived from an EMBL/GenBank/DDBJ whole genome shotgun (WGS) entry which is preliminary data.</text>
</comment>
<dbReference type="Proteomes" id="UP000269945">
    <property type="component" value="Unassembled WGS sequence"/>
</dbReference>